<organism evidence="1 2">
    <name type="scientific">Steinernema carpocapsae</name>
    <name type="common">Entomopathogenic nematode</name>
    <dbReference type="NCBI Taxonomy" id="34508"/>
    <lineage>
        <taxon>Eukaryota</taxon>
        <taxon>Metazoa</taxon>
        <taxon>Ecdysozoa</taxon>
        <taxon>Nematoda</taxon>
        <taxon>Chromadorea</taxon>
        <taxon>Rhabditida</taxon>
        <taxon>Tylenchina</taxon>
        <taxon>Panagrolaimomorpha</taxon>
        <taxon>Strongyloidoidea</taxon>
        <taxon>Steinernematidae</taxon>
        <taxon>Steinernema</taxon>
    </lineage>
</organism>
<reference evidence="1 2" key="2">
    <citation type="journal article" date="2019" name="G3 (Bethesda)">
        <title>Hybrid Assembly of the Genome of the Entomopathogenic Nematode Steinernema carpocapsae Identifies the X-Chromosome.</title>
        <authorList>
            <person name="Serra L."/>
            <person name="Macchietto M."/>
            <person name="Macias-Munoz A."/>
            <person name="McGill C.J."/>
            <person name="Rodriguez I.M."/>
            <person name="Rodriguez B."/>
            <person name="Murad R."/>
            <person name="Mortazavi A."/>
        </authorList>
    </citation>
    <scope>NUCLEOTIDE SEQUENCE [LARGE SCALE GENOMIC DNA]</scope>
    <source>
        <strain evidence="1 2">ALL</strain>
    </source>
</reference>
<dbReference type="Proteomes" id="UP000298663">
    <property type="component" value="Chromosome X"/>
</dbReference>
<accession>A0A4U8UKR4</accession>
<keyword evidence="2" id="KW-1185">Reference proteome</keyword>
<name>A0A4U8UKR4_STECR</name>
<proteinExistence type="predicted"/>
<gene>
    <name evidence="1" type="ORF">L596_000512</name>
</gene>
<reference evidence="1 2" key="1">
    <citation type="journal article" date="2015" name="Genome Biol.">
        <title>Comparative genomics of Steinernema reveals deeply conserved gene regulatory networks.</title>
        <authorList>
            <person name="Dillman A.R."/>
            <person name="Macchietto M."/>
            <person name="Porter C.F."/>
            <person name="Rogers A."/>
            <person name="Williams B."/>
            <person name="Antoshechkin I."/>
            <person name="Lee M.M."/>
            <person name="Goodwin Z."/>
            <person name="Lu X."/>
            <person name="Lewis E.E."/>
            <person name="Goodrich-Blair H."/>
            <person name="Stock S.P."/>
            <person name="Adams B.J."/>
            <person name="Sternberg P.W."/>
            <person name="Mortazavi A."/>
        </authorList>
    </citation>
    <scope>NUCLEOTIDE SEQUENCE [LARGE SCALE GENOMIC DNA]</scope>
    <source>
        <strain evidence="1 2">ALL</strain>
    </source>
</reference>
<evidence type="ECO:0000313" key="2">
    <source>
        <dbReference type="Proteomes" id="UP000298663"/>
    </source>
</evidence>
<evidence type="ECO:0000313" key="1">
    <source>
        <dbReference type="EMBL" id="TMS32705.1"/>
    </source>
</evidence>
<protein>
    <submittedName>
        <fullName evidence="1">Uncharacterized protein</fullName>
    </submittedName>
</protein>
<dbReference type="EMBL" id="AZBU02000001">
    <property type="protein sequence ID" value="TMS32705.1"/>
    <property type="molecule type" value="Genomic_DNA"/>
</dbReference>
<dbReference type="EMBL" id="CM016762">
    <property type="protein sequence ID" value="TMS32705.1"/>
    <property type="molecule type" value="Genomic_DNA"/>
</dbReference>
<comment type="caution">
    <text evidence="1">The sequence shown here is derived from an EMBL/GenBank/DDBJ whole genome shotgun (WGS) entry which is preliminary data.</text>
</comment>
<dbReference type="AlphaFoldDB" id="A0A4U8UKR4"/>
<sequence>MTSFRLYARAPGFLTFPSFDGRKADYFRFLFGSFGSSPIFGSGRMLLSDCNLPRQQIYASKVKAPQLKNVSWTCSTTFSQAIKTSSS</sequence>